<proteinExistence type="predicted"/>
<protein>
    <submittedName>
        <fullName evidence="2">DUF1294 domain-containing protein</fullName>
    </submittedName>
</protein>
<accession>A0AAE3DBV6</accession>
<evidence type="ECO:0000313" key="3">
    <source>
        <dbReference type="Proteomes" id="UP001198220"/>
    </source>
</evidence>
<dbReference type="RefSeq" id="WP_118770334.1">
    <property type="nucleotide sequence ID" value="NZ_JAJEPS010000010.1"/>
</dbReference>
<evidence type="ECO:0000256" key="1">
    <source>
        <dbReference type="SAM" id="Phobius"/>
    </source>
</evidence>
<dbReference type="PIRSF" id="PIRSF002599">
    <property type="entry name" value="Cold_shock_A"/>
    <property type="match status" value="1"/>
</dbReference>
<dbReference type="AlphaFoldDB" id="A0AAE3DBV6"/>
<reference evidence="2 3" key="1">
    <citation type="submission" date="2021-10" db="EMBL/GenBank/DDBJ databases">
        <title>Anaerobic single-cell dispensing facilitates the cultivation of human gut bacteria.</title>
        <authorList>
            <person name="Afrizal A."/>
        </authorList>
    </citation>
    <scope>NUCLEOTIDE SEQUENCE [LARGE SCALE GENOMIC DNA]</scope>
    <source>
        <strain evidence="2 3">CLA-AA-H276</strain>
    </source>
</reference>
<organism evidence="2 3">
    <name type="scientific">Hominiventricola filiformis</name>
    <dbReference type="NCBI Taxonomy" id="2885352"/>
    <lineage>
        <taxon>Bacteria</taxon>
        <taxon>Bacillati</taxon>
        <taxon>Bacillota</taxon>
        <taxon>Clostridia</taxon>
        <taxon>Lachnospirales</taxon>
        <taxon>Lachnospiraceae</taxon>
        <taxon>Hominiventricola</taxon>
    </lineage>
</organism>
<name>A0AAE3DBV6_9FIRM</name>
<comment type="caution">
    <text evidence="2">The sequence shown here is derived from an EMBL/GenBank/DDBJ whole genome shotgun (WGS) entry which is preliminary data.</text>
</comment>
<keyword evidence="1" id="KW-0472">Membrane</keyword>
<feature type="transmembrane region" description="Helical" evidence="1">
    <location>
        <begin position="61"/>
        <end position="82"/>
    </location>
</feature>
<evidence type="ECO:0000313" key="2">
    <source>
        <dbReference type="EMBL" id="MCC2126665.1"/>
    </source>
</evidence>
<dbReference type="Pfam" id="PF06961">
    <property type="entry name" value="DUF1294"/>
    <property type="match status" value="1"/>
</dbReference>
<gene>
    <name evidence="2" type="ORF">LKD36_10790</name>
</gene>
<sequence>MFYYYLIAVNILAFALMGIDKYKAQHHLWRIPEKTLFLSAIIGGSAGAIFGMNLFRHKTKHWYFVFGMPLILFIQVGLWYWFSTR</sequence>
<dbReference type="GO" id="GO:0003676">
    <property type="term" value="F:nucleic acid binding"/>
    <property type="evidence" value="ECO:0007669"/>
    <property type="project" value="InterPro"/>
</dbReference>
<dbReference type="InterPro" id="IPR012156">
    <property type="entry name" value="Cold_shock_CspA"/>
</dbReference>
<dbReference type="EMBL" id="JAJEPS010000010">
    <property type="protein sequence ID" value="MCC2126665.1"/>
    <property type="molecule type" value="Genomic_DNA"/>
</dbReference>
<keyword evidence="1" id="KW-0812">Transmembrane</keyword>
<feature type="transmembrane region" description="Helical" evidence="1">
    <location>
        <begin position="36"/>
        <end position="55"/>
    </location>
</feature>
<keyword evidence="3" id="KW-1185">Reference proteome</keyword>
<keyword evidence="1" id="KW-1133">Transmembrane helix</keyword>
<dbReference type="Proteomes" id="UP001198220">
    <property type="component" value="Unassembled WGS sequence"/>
</dbReference>
<feature type="transmembrane region" description="Helical" evidence="1">
    <location>
        <begin position="6"/>
        <end position="24"/>
    </location>
</feature>
<dbReference type="InterPro" id="IPR010718">
    <property type="entry name" value="DUF1294"/>
</dbReference>